<evidence type="ECO:0000256" key="1">
    <source>
        <dbReference type="SAM" id="MobiDB-lite"/>
    </source>
</evidence>
<feature type="region of interest" description="Disordered" evidence="1">
    <location>
        <begin position="357"/>
        <end position="419"/>
    </location>
</feature>
<organism evidence="2 3">
    <name type="scientific">Podospora aff. communis PSN243</name>
    <dbReference type="NCBI Taxonomy" id="3040156"/>
    <lineage>
        <taxon>Eukaryota</taxon>
        <taxon>Fungi</taxon>
        <taxon>Dikarya</taxon>
        <taxon>Ascomycota</taxon>
        <taxon>Pezizomycotina</taxon>
        <taxon>Sordariomycetes</taxon>
        <taxon>Sordariomycetidae</taxon>
        <taxon>Sordariales</taxon>
        <taxon>Podosporaceae</taxon>
        <taxon>Podospora</taxon>
    </lineage>
</organism>
<feature type="region of interest" description="Disordered" evidence="1">
    <location>
        <begin position="26"/>
        <end position="151"/>
    </location>
</feature>
<protein>
    <submittedName>
        <fullName evidence="2">Uncharacterized protein</fullName>
    </submittedName>
</protein>
<dbReference type="Proteomes" id="UP001321760">
    <property type="component" value="Unassembled WGS sequence"/>
</dbReference>
<dbReference type="AlphaFoldDB" id="A0AAV9GBR3"/>
<name>A0AAV9GBR3_9PEZI</name>
<dbReference type="EMBL" id="MU865964">
    <property type="protein sequence ID" value="KAK4445574.1"/>
    <property type="molecule type" value="Genomic_DNA"/>
</dbReference>
<reference evidence="2" key="1">
    <citation type="journal article" date="2023" name="Mol. Phylogenet. Evol.">
        <title>Genome-scale phylogeny and comparative genomics of the fungal order Sordariales.</title>
        <authorList>
            <person name="Hensen N."/>
            <person name="Bonometti L."/>
            <person name="Westerberg I."/>
            <person name="Brannstrom I.O."/>
            <person name="Guillou S."/>
            <person name="Cros-Aarteil S."/>
            <person name="Calhoun S."/>
            <person name="Haridas S."/>
            <person name="Kuo A."/>
            <person name="Mondo S."/>
            <person name="Pangilinan J."/>
            <person name="Riley R."/>
            <person name="LaButti K."/>
            <person name="Andreopoulos B."/>
            <person name="Lipzen A."/>
            <person name="Chen C."/>
            <person name="Yan M."/>
            <person name="Daum C."/>
            <person name="Ng V."/>
            <person name="Clum A."/>
            <person name="Steindorff A."/>
            <person name="Ohm R.A."/>
            <person name="Martin F."/>
            <person name="Silar P."/>
            <person name="Natvig D.O."/>
            <person name="Lalanne C."/>
            <person name="Gautier V."/>
            <person name="Ament-Velasquez S.L."/>
            <person name="Kruys A."/>
            <person name="Hutchinson M.I."/>
            <person name="Powell A.J."/>
            <person name="Barry K."/>
            <person name="Miller A.N."/>
            <person name="Grigoriev I.V."/>
            <person name="Debuchy R."/>
            <person name="Gladieux P."/>
            <person name="Hiltunen Thoren M."/>
            <person name="Johannesson H."/>
        </authorList>
    </citation>
    <scope>NUCLEOTIDE SEQUENCE</scope>
    <source>
        <strain evidence="2">PSN243</strain>
    </source>
</reference>
<proteinExistence type="predicted"/>
<feature type="compositionally biased region" description="Basic and acidic residues" evidence="1">
    <location>
        <begin position="70"/>
        <end position="105"/>
    </location>
</feature>
<comment type="caution">
    <text evidence="2">The sequence shown here is derived from an EMBL/GenBank/DDBJ whole genome shotgun (WGS) entry which is preliminary data.</text>
</comment>
<feature type="region of interest" description="Disordered" evidence="1">
    <location>
        <begin position="538"/>
        <end position="563"/>
    </location>
</feature>
<keyword evidence="3" id="KW-1185">Reference proteome</keyword>
<feature type="compositionally biased region" description="Acidic residues" evidence="1">
    <location>
        <begin position="128"/>
        <end position="150"/>
    </location>
</feature>
<gene>
    <name evidence="2" type="ORF">QBC34DRAFT_163376</name>
</gene>
<accession>A0AAV9GBR3</accession>
<evidence type="ECO:0000313" key="3">
    <source>
        <dbReference type="Proteomes" id="UP001321760"/>
    </source>
</evidence>
<reference evidence="2" key="2">
    <citation type="submission" date="2023-05" db="EMBL/GenBank/DDBJ databases">
        <authorList>
            <consortium name="Lawrence Berkeley National Laboratory"/>
            <person name="Steindorff A."/>
            <person name="Hensen N."/>
            <person name="Bonometti L."/>
            <person name="Westerberg I."/>
            <person name="Brannstrom I.O."/>
            <person name="Guillou S."/>
            <person name="Cros-Aarteil S."/>
            <person name="Calhoun S."/>
            <person name="Haridas S."/>
            <person name="Kuo A."/>
            <person name="Mondo S."/>
            <person name="Pangilinan J."/>
            <person name="Riley R."/>
            <person name="Labutti K."/>
            <person name="Andreopoulos B."/>
            <person name="Lipzen A."/>
            <person name="Chen C."/>
            <person name="Yanf M."/>
            <person name="Daum C."/>
            <person name="Ng V."/>
            <person name="Clum A."/>
            <person name="Ohm R."/>
            <person name="Martin F."/>
            <person name="Silar P."/>
            <person name="Natvig D."/>
            <person name="Lalanne C."/>
            <person name="Gautier V."/>
            <person name="Ament-Velasquez S.L."/>
            <person name="Kruys A."/>
            <person name="Hutchinson M.I."/>
            <person name="Powell A.J."/>
            <person name="Barry K."/>
            <person name="Miller A.N."/>
            <person name="Grigoriev I.V."/>
            <person name="Debuchy R."/>
            <person name="Gladieux P."/>
            <person name="Thoren M.H."/>
            <person name="Johannesson H."/>
        </authorList>
    </citation>
    <scope>NUCLEOTIDE SEQUENCE</scope>
    <source>
        <strain evidence="2">PSN243</strain>
    </source>
</reference>
<evidence type="ECO:0000313" key="2">
    <source>
        <dbReference type="EMBL" id="KAK4445574.1"/>
    </source>
</evidence>
<sequence>MAPRDRRLSDDWEDVGDDNLSVISFSSESEVMPAPASPKAEIPAETPNASLPESDEKVETLAQRKSPKQNKQDDPFGIYHRDSEYSPSTAEERSSAAKDEVKEAAAESNTSSLTDEAEETVQASAAEPLEDPFQDPSDDACESREEDDEDAAHSINEIIDDGSRDLDPVFLSKTHQSLVDIINDTLRVVRETPVLGKELTIPSVNICKELQQQLSRMLPILKGYVNAAAPKEDAKIPLDAGLHEWLSGVRVKVLSLLAETQRLGREPYHQQYRRQGSSLPWCVDVLGQKSELERIWDELAEYKHHMGEFLPVLEADYNEFHTQCLILANADRKLKAMSIRSVRPSVAERIRSDACPEYSDAVHPNTLESTQREEPYRRNSPQETPRRVEKSPAVPIDIPRRGNLYSGRPPLPSHDLRHPFSPLTREEAEKVSDRIWHLRREMYQLKDALQAALGRLHWTASNKYVALPLSEWAAVLGSRYDNLLRQVTIVVSNHASDWIESIASGGLTYREFMQLEKESLNMYTAQLAEIVGETSSNSRDTFRADLSPRSTRGSKGPGLNGDELDVMEITVKELEQKFKVITAPETKQ</sequence>